<dbReference type="InterPro" id="IPR011978">
    <property type="entry name" value="YgfB-like"/>
</dbReference>
<dbReference type="Proteomes" id="UP000651977">
    <property type="component" value="Unassembled WGS sequence"/>
</dbReference>
<comment type="caution">
    <text evidence="2">The sequence shown here is derived from an EMBL/GenBank/DDBJ whole genome shotgun (WGS) entry which is preliminary data.</text>
</comment>
<dbReference type="PANTHER" id="PTHR37528:SF1">
    <property type="entry name" value="UPF0149 PROTEIN YGFB"/>
    <property type="match status" value="1"/>
</dbReference>
<dbReference type="Gene3D" id="1.20.120.740">
    <property type="entry name" value="YgfB uncharacterised protein family UPF0149, PF03695"/>
    <property type="match status" value="1"/>
</dbReference>
<organism evidence="2 3">
    <name type="scientific">Agarivorans gilvus</name>
    <dbReference type="NCBI Taxonomy" id="680279"/>
    <lineage>
        <taxon>Bacteria</taxon>
        <taxon>Pseudomonadati</taxon>
        <taxon>Pseudomonadota</taxon>
        <taxon>Gammaproteobacteria</taxon>
        <taxon>Alteromonadales</taxon>
        <taxon>Alteromonadaceae</taxon>
        <taxon>Agarivorans</taxon>
    </lineage>
</organism>
<sequence>MFIVSKIVYPDYEALGELLLSSKVMVSPAEVHGLLSGLLAAGLPSNGDWMSQMNQLINDGQGLPVEIKNKLKIVMEATHSGMSDSLLGFQLMLPEDEALVEERTEALAQWVQSFLVGFGVVQNDLNKLAEDVQELIKDFTEISQLSSDLDEDEENEQALFQVVEYVRIGAITIFAHLAGNDADQQQPTLH</sequence>
<protein>
    <recommendedName>
        <fullName evidence="4">YecA family protein</fullName>
    </recommendedName>
</protein>
<accession>A0ABQ1HXU1</accession>
<reference evidence="3" key="1">
    <citation type="journal article" date="2019" name="Int. J. Syst. Evol. Microbiol.">
        <title>The Global Catalogue of Microorganisms (GCM) 10K type strain sequencing project: providing services to taxonomists for standard genome sequencing and annotation.</title>
        <authorList>
            <consortium name="The Broad Institute Genomics Platform"/>
            <consortium name="The Broad Institute Genome Sequencing Center for Infectious Disease"/>
            <person name="Wu L."/>
            <person name="Ma J."/>
        </authorList>
    </citation>
    <scope>NUCLEOTIDE SEQUENCE [LARGE SCALE GENOMIC DNA]</scope>
    <source>
        <strain evidence="3">CGMCC 1.10131</strain>
    </source>
</reference>
<dbReference type="Pfam" id="PF03695">
    <property type="entry name" value="UPF0149"/>
    <property type="match status" value="1"/>
</dbReference>
<dbReference type="PANTHER" id="PTHR37528">
    <property type="entry name" value="UPF0149 PROTEIN YGFB"/>
    <property type="match status" value="1"/>
</dbReference>
<evidence type="ECO:0000256" key="1">
    <source>
        <dbReference type="ARBA" id="ARBA00038308"/>
    </source>
</evidence>
<evidence type="ECO:0000313" key="3">
    <source>
        <dbReference type="Proteomes" id="UP000651977"/>
    </source>
</evidence>
<dbReference type="EMBL" id="BMDY01000003">
    <property type="protein sequence ID" value="GGA97437.1"/>
    <property type="molecule type" value="Genomic_DNA"/>
</dbReference>
<proteinExistence type="inferred from homology"/>
<gene>
    <name evidence="2" type="ORF">GCM10007414_08030</name>
</gene>
<dbReference type="InterPro" id="IPR036255">
    <property type="entry name" value="YgfB-like_sf"/>
</dbReference>
<evidence type="ECO:0008006" key="4">
    <source>
        <dbReference type="Google" id="ProtNLM"/>
    </source>
</evidence>
<evidence type="ECO:0000313" key="2">
    <source>
        <dbReference type="EMBL" id="GGA97437.1"/>
    </source>
</evidence>
<name>A0ABQ1HXU1_9ALTE</name>
<dbReference type="SUPFAM" id="SSF101327">
    <property type="entry name" value="YgfB-like"/>
    <property type="match status" value="1"/>
</dbReference>
<comment type="similarity">
    <text evidence="1">Belongs to the UPF0149 family.</text>
</comment>
<keyword evidence="3" id="KW-1185">Reference proteome</keyword>